<dbReference type="Proteomes" id="UP000531216">
    <property type="component" value="Unassembled WGS sequence"/>
</dbReference>
<dbReference type="Gene3D" id="2.150.10.10">
    <property type="entry name" value="Serralysin-like metalloprotease, C-terminal"/>
    <property type="match status" value="4"/>
</dbReference>
<proteinExistence type="predicted"/>
<dbReference type="PROSITE" id="PS00330">
    <property type="entry name" value="HEMOLYSIN_CALCIUM"/>
    <property type="match status" value="8"/>
</dbReference>
<feature type="region of interest" description="Disordered" evidence="8">
    <location>
        <begin position="249"/>
        <end position="276"/>
    </location>
</feature>
<dbReference type="GO" id="GO:0007156">
    <property type="term" value="P:homophilic cell adhesion via plasma membrane adhesion molecules"/>
    <property type="evidence" value="ECO:0007669"/>
    <property type="project" value="InterPro"/>
</dbReference>
<keyword evidence="5" id="KW-0677">Repeat</keyword>
<reference evidence="10 11" key="1">
    <citation type="submission" date="2020-08" db="EMBL/GenBank/DDBJ databases">
        <title>Genomic Encyclopedia of Type Strains, Phase IV (KMG-IV): sequencing the most valuable type-strain genomes for metagenomic binning, comparative biology and taxonomic classification.</title>
        <authorList>
            <person name="Goeker M."/>
        </authorList>
    </citation>
    <scope>NUCLEOTIDE SEQUENCE [LARGE SCALE GENOMIC DNA]</scope>
    <source>
        <strain evidence="10 11">DSM 25024</strain>
    </source>
</reference>
<evidence type="ECO:0000256" key="7">
    <source>
        <dbReference type="ARBA" id="ARBA00023136"/>
    </source>
</evidence>
<feature type="compositionally biased region" description="Low complexity" evidence="8">
    <location>
        <begin position="779"/>
        <end position="793"/>
    </location>
</feature>
<dbReference type="EMBL" id="JACIDO010000025">
    <property type="protein sequence ID" value="MBB3938282.1"/>
    <property type="molecule type" value="Genomic_DNA"/>
</dbReference>
<dbReference type="PROSITE" id="PS50268">
    <property type="entry name" value="CADHERIN_2"/>
    <property type="match status" value="2"/>
</dbReference>
<evidence type="ECO:0000256" key="4">
    <source>
        <dbReference type="ARBA" id="ARBA00022656"/>
    </source>
</evidence>
<dbReference type="InterPro" id="IPR002126">
    <property type="entry name" value="Cadherin-like_dom"/>
</dbReference>
<sequence length="914" mass="92230">MPFNALGSAVISGTALQDSFFAFTTSSSLDDALADGVLARLDWQTGLRTSATTTFTLTALNIQYSADVFLGYDKSDTLYGSNLNDFIVYNDASLKDGFGGFDSVEQFSLGGGDDLADFSARPGGFDYERSILINGDTGQDTIIGGAGKDTINGDTGNDLLIGGRGADLLTGGQGNDLLYGDDFGFNNIAGDDTLRGSAGNDTLFGGARTDRLEGGDDDDVLYGGLGGDNLLGEAGNDTLYGDEAGLGGNDKLDGGSGNDQLYGGGGDDELAGGSGSDLLNGGGGNDFLAAGLDDDRLIAGSGNDTLDGGANVDTVMFSGQRSDYDIQGAINGGYLVTDLRGGSPDGTDLVLNVEFLEFIDTTLSIGATNAPPVITSDGGGDTANLAIEENTVVVTTVAATDPDPNQTLSFRISGGADAALFQIDRLTGALSFIEAPDFEMPRDSGANNVYDVVVSANDGYGGIDAQALSVSVIDKADSDPPVITSSGGGANASLTLVENLTAVVTVTASDPNGTIPTYAISGGSDASLFVIDSISGALSFRTAPDFEMPLDTDRDNIYSVTVQATDGQLFDEQTLSVRITDVNETGRTITGSSGNNTIGPTAINVALQPTIYGDTIYGLAGNDTIDGGAGADAMYGGTGNDVFYVDVFTDDGVATNDDQVVELANEGTDLVNAGVSYVLADNVENLTLTGSGAIDGTGNTLSNLMNGNSAANILRGGSGNDTLNGGKGDDRLEGGDGGDLLNAGGGQDTLIGGTGSDDLAGGDGDDLIQGDSQNDRLSGQSGQDTVVGGTGTDTLSGGAEADTFAFGLGETSMNATTNDTILDFVTGFDVIDLGVVNGVLSPLAYAEAAITTDVFADAVTAAQAAMGGGKSVVFIAAASNGWLFWDSNADGVADQSVLLKGLNTLGGFSSADVV</sequence>
<evidence type="ECO:0000256" key="1">
    <source>
        <dbReference type="ARBA" id="ARBA00004370"/>
    </source>
</evidence>
<dbReference type="InterPro" id="IPR001343">
    <property type="entry name" value="Hemolysn_Ca-bd"/>
</dbReference>
<dbReference type="Pfam" id="PF00353">
    <property type="entry name" value="HemolysinCabind"/>
    <property type="match status" value="7"/>
</dbReference>
<dbReference type="InterPro" id="IPR011049">
    <property type="entry name" value="Serralysin-like_metalloprot_C"/>
</dbReference>
<keyword evidence="11" id="KW-1185">Reference proteome</keyword>
<dbReference type="PANTHER" id="PTHR38340:SF1">
    <property type="entry name" value="S-LAYER PROTEIN"/>
    <property type="match status" value="1"/>
</dbReference>
<name>A0A7W6FXM7_9HYPH</name>
<dbReference type="InterPro" id="IPR018511">
    <property type="entry name" value="Hemolysin-typ_Ca-bd_CS"/>
</dbReference>
<keyword evidence="7" id="KW-0472">Membrane</keyword>
<dbReference type="OrthoDB" id="223957at2"/>
<dbReference type="PRINTS" id="PR00313">
    <property type="entry name" value="CABNDNGRPT"/>
</dbReference>
<dbReference type="GO" id="GO:0090729">
    <property type="term" value="F:toxin activity"/>
    <property type="evidence" value="ECO:0007669"/>
    <property type="project" value="UniProtKB-KW"/>
</dbReference>
<evidence type="ECO:0000256" key="5">
    <source>
        <dbReference type="ARBA" id="ARBA00022737"/>
    </source>
</evidence>
<dbReference type="SUPFAM" id="SSF51120">
    <property type="entry name" value="beta-Roll"/>
    <property type="match status" value="6"/>
</dbReference>
<evidence type="ECO:0000259" key="9">
    <source>
        <dbReference type="PROSITE" id="PS50268"/>
    </source>
</evidence>
<evidence type="ECO:0000313" key="10">
    <source>
        <dbReference type="EMBL" id="MBB3938282.1"/>
    </source>
</evidence>
<dbReference type="InterPro" id="IPR015919">
    <property type="entry name" value="Cadherin-like_sf"/>
</dbReference>
<dbReference type="GO" id="GO:0005509">
    <property type="term" value="F:calcium ion binding"/>
    <property type="evidence" value="ECO:0007669"/>
    <property type="project" value="InterPro"/>
</dbReference>
<keyword evidence="3" id="KW-0964">Secreted</keyword>
<dbReference type="GO" id="GO:0005576">
    <property type="term" value="C:extracellular region"/>
    <property type="evidence" value="ECO:0007669"/>
    <property type="project" value="UniProtKB-SubCell"/>
</dbReference>
<dbReference type="CDD" id="cd11304">
    <property type="entry name" value="Cadherin_repeat"/>
    <property type="match status" value="2"/>
</dbReference>
<dbReference type="RefSeq" id="WP_090966661.1">
    <property type="nucleotide sequence ID" value="NZ_FOOA01000034.1"/>
</dbReference>
<dbReference type="AlphaFoldDB" id="A0A7W6FXM7"/>
<protein>
    <submittedName>
        <fullName evidence="10">Ca2+-binding RTX toxin-like protein</fullName>
    </submittedName>
</protein>
<feature type="compositionally biased region" description="Gly residues" evidence="8">
    <location>
        <begin position="735"/>
        <end position="755"/>
    </location>
</feature>
<feature type="region of interest" description="Disordered" evidence="8">
    <location>
        <begin position="716"/>
        <end position="793"/>
    </location>
</feature>
<evidence type="ECO:0000256" key="8">
    <source>
        <dbReference type="SAM" id="MobiDB-lite"/>
    </source>
</evidence>
<feature type="domain" description="Cadherin" evidence="9">
    <location>
        <begin position="501"/>
        <end position="602"/>
    </location>
</feature>
<dbReference type="InterPro" id="IPR003995">
    <property type="entry name" value="RTX_toxin_determinant-A"/>
</dbReference>
<dbReference type="GO" id="GO:0016020">
    <property type="term" value="C:membrane"/>
    <property type="evidence" value="ECO:0007669"/>
    <property type="project" value="UniProtKB-SubCell"/>
</dbReference>
<comment type="subcellular location">
    <subcellularLocation>
        <location evidence="1">Membrane</location>
    </subcellularLocation>
    <subcellularLocation>
        <location evidence="2">Secreted</location>
    </subcellularLocation>
</comment>
<dbReference type="Gene3D" id="2.60.40.60">
    <property type="entry name" value="Cadherins"/>
    <property type="match status" value="2"/>
</dbReference>
<evidence type="ECO:0000256" key="3">
    <source>
        <dbReference type="ARBA" id="ARBA00022525"/>
    </source>
</evidence>
<dbReference type="SMART" id="SM00112">
    <property type="entry name" value="CA"/>
    <property type="match status" value="2"/>
</dbReference>
<accession>A0A7W6FXM7</accession>
<comment type="caution">
    <text evidence="10">The sequence shown here is derived from an EMBL/GenBank/DDBJ whole genome shotgun (WGS) entry which is preliminary data.</text>
</comment>
<dbReference type="PANTHER" id="PTHR38340">
    <property type="entry name" value="S-LAYER PROTEIN"/>
    <property type="match status" value="1"/>
</dbReference>
<evidence type="ECO:0000256" key="2">
    <source>
        <dbReference type="ARBA" id="ARBA00004613"/>
    </source>
</evidence>
<organism evidence="10 11">
    <name type="scientific">Aureimonas phyllosphaerae</name>
    <dbReference type="NCBI Taxonomy" id="1166078"/>
    <lineage>
        <taxon>Bacteria</taxon>
        <taxon>Pseudomonadati</taxon>
        <taxon>Pseudomonadota</taxon>
        <taxon>Alphaproteobacteria</taxon>
        <taxon>Hyphomicrobiales</taxon>
        <taxon>Aurantimonadaceae</taxon>
        <taxon>Aureimonas</taxon>
    </lineage>
</organism>
<evidence type="ECO:0000256" key="6">
    <source>
        <dbReference type="ARBA" id="ARBA00023026"/>
    </source>
</evidence>
<gene>
    <name evidence="10" type="ORF">GGR05_004453</name>
</gene>
<dbReference type="PRINTS" id="PR01488">
    <property type="entry name" value="RTXTOXINA"/>
</dbReference>
<dbReference type="InterPro" id="IPR050557">
    <property type="entry name" value="RTX_toxin/Mannuronan_C5-epim"/>
</dbReference>
<dbReference type="SUPFAM" id="SSF49313">
    <property type="entry name" value="Cadherin-like"/>
    <property type="match status" value="2"/>
</dbReference>
<feature type="compositionally biased region" description="Gly residues" evidence="8">
    <location>
        <begin position="249"/>
        <end position="265"/>
    </location>
</feature>
<evidence type="ECO:0000313" key="11">
    <source>
        <dbReference type="Proteomes" id="UP000531216"/>
    </source>
</evidence>
<keyword evidence="6" id="KW-0843">Virulence</keyword>
<feature type="domain" description="Cadherin" evidence="9">
    <location>
        <begin position="387"/>
        <end position="483"/>
    </location>
</feature>
<keyword evidence="4" id="KW-0800">Toxin</keyword>